<gene>
    <name evidence="2" type="ORF">AVDCRST_MAG07-2646</name>
</gene>
<feature type="compositionally biased region" description="Basic residues" evidence="1">
    <location>
        <begin position="19"/>
        <end position="46"/>
    </location>
</feature>
<proteinExistence type="predicted"/>
<feature type="region of interest" description="Disordered" evidence="1">
    <location>
        <begin position="1"/>
        <end position="74"/>
    </location>
</feature>
<organism evidence="2">
    <name type="scientific">uncultured Frankineae bacterium</name>
    <dbReference type="NCBI Taxonomy" id="437475"/>
    <lineage>
        <taxon>Bacteria</taxon>
        <taxon>Bacillati</taxon>
        <taxon>Actinomycetota</taxon>
        <taxon>Actinomycetes</taxon>
        <taxon>Frankiales</taxon>
        <taxon>environmental samples</taxon>
    </lineage>
</organism>
<feature type="non-terminal residue" evidence="2">
    <location>
        <position position="1"/>
    </location>
</feature>
<feature type="compositionally biased region" description="Gly residues" evidence="1">
    <location>
        <begin position="52"/>
        <end position="63"/>
    </location>
</feature>
<evidence type="ECO:0000256" key="1">
    <source>
        <dbReference type="SAM" id="MobiDB-lite"/>
    </source>
</evidence>
<accession>A0A6J4LZB5</accession>
<sequence>EPAGRGGGRLAPLEGPRLPRARPGSRRRPRGSHRGRLRAAVRRARPSPRGPHAGGLPGRGLARGGAVPLPRPRL</sequence>
<feature type="non-terminal residue" evidence="2">
    <location>
        <position position="74"/>
    </location>
</feature>
<protein>
    <submittedName>
        <fullName evidence="2">Uncharacterized protein</fullName>
    </submittedName>
</protein>
<name>A0A6J4LZB5_9ACTN</name>
<dbReference type="EMBL" id="CADCUB010000126">
    <property type="protein sequence ID" value="CAA9345507.1"/>
    <property type="molecule type" value="Genomic_DNA"/>
</dbReference>
<dbReference type="AlphaFoldDB" id="A0A6J4LZB5"/>
<evidence type="ECO:0000313" key="2">
    <source>
        <dbReference type="EMBL" id="CAA9345507.1"/>
    </source>
</evidence>
<reference evidence="2" key="1">
    <citation type="submission" date="2020-02" db="EMBL/GenBank/DDBJ databases">
        <authorList>
            <person name="Meier V. D."/>
        </authorList>
    </citation>
    <scope>NUCLEOTIDE SEQUENCE</scope>
    <source>
        <strain evidence="2">AVDCRST_MAG07</strain>
    </source>
</reference>